<protein>
    <submittedName>
        <fullName evidence="2">Uncharacterized protein</fullName>
    </submittedName>
</protein>
<organism evidence="2 3">
    <name type="scientific">Babjeviella inositovora NRRL Y-12698</name>
    <dbReference type="NCBI Taxonomy" id="984486"/>
    <lineage>
        <taxon>Eukaryota</taxon>
        <taxon>Fungi</taxon>
        <taxon>Dikarya</taxon>
        <taxon>Ascomycota</taxon>
        <taxon>Saccharomycotina</taxon>
        <taxon>Pichiomycetes</taxon>
        <taxon>Serinales incertae sedis</taxon>
        <taxon>Babjeviella</taxon>
    </lineage>
</organism>
<evidence type="ECO:0000313" key="3">
    <source>
        <dbReference type="Proteomes" id="UP000094336"/>
    </source>
</evidence>
<evidence type="ECO:0000256" key="1">
    <source>
        <dbReference type="SAM" id="MobiDB-lite"/>
    </source>
</evidence>
<reference evidence="3" key="1">
    <citation type="submission" date="2016-05" db="EMBL/GenBank/DDBJ databases">
        <title>Comparative genomics of biotechnologically important yeasts.</title>
        <authorList>
            <consortium name="DOE Joint Genome Institute"/>
            <person name="Riley R."/>
            <person name="Haridas S."/>
            <person name="Wolfe K.H."/>
            <person name="Lopes M.R."/>
            <person name="Hittinger C.T."/>
            <person name="Goker M."/>
            <person name="Salamov A."/>
            <person name="Wisecaver J."/>
            <person name="Long T.M."/>
            <person name="Aerts A.L."/>
            <person name="Barry K."/>
            <person name="Choi C."/>
            <person name="Clum A."/>
            <person name="Coughlan A.Y."/>
            <person name="Deshpande S."/>
            <person name="Douglass A.P."/>
            <person name="Hanson S.J."/>
            <person name="Klenk H.-P."/>
            <person name="Labutti K."/>
            <person name="Lapidus A."/>
            <person name="Lindquist E."/>
            <person name="Lipzen A."/>
            <person name="Meier-Kolthoff J.P."/>
            <person name="Ohm R.A."/>
            <person name="Otillar R.P."/>
            <person name="Pangilinan J."/>
            <person name="Peng Y."/>
            <person name="Rokas A."/>
            <person name="Rosa C.A."/>
            <person name="Scheuner C."/>
            <person name="Sibirny A.A."/>
            <person name="Slot J.C."/>
            <person name="Stielow J.B."/>
            <person name="Sun H."/>
            <person name="Kurtzman C.P."/>
            <person name="Blackwell M."/>
            <person name="Grigoriev I.V."/>
            <person name="Jeffries T.W."/>
        </authorList>
    </citation>
    <scope>NUCLEOTIDE SEQUENCE [LARGE SCALE GENOMIC DNA]</scope>
    <source>
        <strain evidence="3">NRRL Y-12698</strain>
    </source>
</reference>
<keyword evidence="3" id="KW-1185">Reference proteome</keyword>
<dbReference type="Proteomes" id="UP000094336">
    <property type="component" value="Unassembled WGS sequence"/>
</dbReference>
<gene>
    <name evidence="2" type="ORF">BABINDRAFT_163324</name>
</gene>
<feature type="region of interest" description="Disordered" evidence="1">
    <location>
        <begin position="1"/>
        <end position="39"/>
    </location>
</feature>
<dbReference type="EMBL" id="KV454439">
    <property type="protein sequence ID" value="ODQ77595.1"/>
    <property type="molecule type" value="Genomic_DNA"/>
</dbReference>
<accession>A0A1E3QIS6</accession>
<proteinExistence type="predicted"/>
<dbReference type="GeneID" id="30147693"/>
<dbReference type="AlphaFoldDB" id="A0A1E3QIS6"/>
<evidence type="ECO:0000313" key="2">
    <source>
        <dbReference type="EMBL" id="ODQ77595.1"/>
    </source>
</evidence>
<name>A0A1E3QIS6_9ASCO</name>
<dbReference type="RefSeq" id="XP_018982923.1">
    <property type="nucleotide sequence ID" value="XM_019129840.1"/>
</dbReference>
<sequence length="106" mass="11732">MNPQEVPKKFKKPIPSPSSTYPSSAGAGNTAPRAPGAGPKIPAFFLKMGGFYSRMSFPEKMFLWGSTMALSYLGMRVTGNENEKVELRQLAEAQVEREMAEMRTQK</sequence>